<dbReference type="SFLD" id="SFLDS00005">
    <property type="entry name" value="Isoprenoid_Synthase_Type_I"/>
    <property type="match status" value="1"/>
</dbReference>
<evidence type="ECO:0000256" key="6">
    <source>
        <dbReference type="RuleBase" id="RU004466"/>
    </source>
</evidence>
<dbReference type="RefSeq" id="WP_244055459.1">
    <property type="nucleotide sequence ID" value="NZ_BQXH01000012.1"/>
</dbReference>
<dbReference type="EMBL" id="BQXH01000012">
    <property type="protein sequence ID" value="GKS81713.1"/>
    <property type="molecule type" value="Genomic_DNA"/>
</dbReference>
<keyword evidence="4" id="KW-0479">Metal-binding</keyword>
<sequence length="326" mass="36567">MFTLWNKFPQIFKQLKRVDQLIDERIHTNNPNVEELLTSLTDDKGKQLRPGLFLLFSQLGGQQLHSEETLIKIAASVEILHKATLIHDDIIDDSPLRRGKITVQAKYGKDVAVYAGDLLFTVFFSLLTEAMNGSKYLSYNSQAMYHLLVGELSQMHLRYSQTQSIDDYLENIQGKTAALFKLACMEGIHFSKPDEATEELAGQIGLNIGIAFQIYDDILDYTSNTTDLKKPVLEDVAEGVYSSPLLYAFHKAPAEFKPLLDKKQNISLAEIQEVAKLVEKYDGVGDAKKLAAHYTDLALAEIDSLTNQKVASQIRTVAVKLLKRNS</sequence>
<evidence type="ECO:0000256" key="1">
    <source>
        <dbReference type="ARBA" id="ARBA00001946"/>
    </source>
</evidence>
<comment type="similarity">
    <text evidence="2 6">Belongs to the FPP/GGPP synthase family.</text>
</comment>
<dbReference type="InterPro" id="IPR033749">
    <property type="entry name" value="Polyprenyl_synt_CS"/>
</dbReference>
<evidence type="ECO:0000313" key="7">
    <source>
        <dbReference type="EMBL" id="GKS81713.1"/>
    </source>
</evidence>
<keyword evidence="3 6" id="KW-0808">Transferase</keyword>
<evidence type="ECO:0000313" key="8">
    <source>
        <dbReference type="Proteomes" id="UP001055149"/>
    </source>
</evidence>
<evidence type="ECO:0000256" key="5">
    <source>
        <dbReference type="ARBA" id="ARBA00022842"/>
    </source>
</evidence>
<dbReference type="CDD" id="cd00685">
    <property type="entry name" value="Trans_IPPS_HT"/>
    <property type="match status" value="1"/>
</dbReference>
<dbReference type="PANTHER" id="PTHR12001">
    <property type="entry name" value="GERANYLGERANYL PYROPHOSPHATE SYNTHASE"/>
    <property type="match status" value="1"/>
</dbReference>
<accession>A0ABQ5JIN5</accession>
<keyword evidence="8" id="KW-1185">Reference proteome</keyword>
<dbReference type="PROSITE" id="PS00444">
    <property type="entry name" value="POLYPRENYL_SYNTHASE_2"/>
    <property type="match status" value="1"/>
</dbReference>
<dbReference type="SUPFAM" id="SSF48576">
    <property type="entry name" value="Terpenoid synthases"/>
    <property type="match status" value="1"/>
</dbReference>
<comment type="cofactor">
    <cofactor evidence="1">
        <name>Mg(2+)</name>
        <dbReference type="ChEBI" id="CHEBI:18420"/>
    </cofactor>
</comment>
<dbReference type="PANTHER" id="PTHR12001:SF69">
    <property type="entry name" value="ALL TRANS-POLYPRENYL-DIPHOSPHATE SYNTHASE PDSS1"/>
    <property type="match status" value="1"/>
</dbReference>
<dbReference type="Gene3D" id="1.10.600.10">
    <property type="entry name" value="Farnesyl Diphosphate Synthase"/>
    <property type="match status" value="1"/>
</dbReference>
<gene>
    <name evidence="7" type="ORF">LPAF129_13990</name>
</gene>
<dbReference type="Proteomes" id="UP001055149">
    <property type="component" value="Unassembled WGS sequence"/>
</dbReference>
<comment type="caution">
    <text evidence="7">The sequence shown here is derived from an EMBL/GenBank/DDBJ whole genome shotgun (WGS) entry which is preliminary data.</text>
</comment>
<protein>
    <submittedName>
        <fullName evidence="7">Geranylgeranyl pyrophosphate synthase</fullName>
    </submittedName>
</protein>
<reference evidence="7" key="1">
    <citation type="journal article" date="2022" name="Int. J. Syst. Evol. Microbiol.">
        <title>A novel species of lactic acid bacteria, Ligilactobacillus pabuli sp. nov., isolated from alfalfa silage.</title>
        <authorList>
            <person name="Tohno M."/>
            <person name="Tanizawa Y."/>
            <person name="Sawada H."/>
            <person name="Sakamoto M."/>
            <person name="Ohkuma M."/>
            <person name="Kobayashi H."/>
        </authorList>
    </citation>
    <scope>NUCLEOTIDE SEQUENCE</scope>
    <source>
        <strain evidence="7">AF129</strain>
    </source>
</reference>
<proteinExistence type="inferred from homology"/>
<dbReference type="InterPro" id="IPR008949">
    <property type="entry name" value="Isoprenoid_synthase_dom_sf"/>
</dbReference>
<evidence type="ECO:0000256" key="2">
    <source>
        <dbReference type="ARBA" id="ARBA00006706"/>
    </source>
</evidence>
<name>A0ABQ5JIN5_9LACO</name>
<dbReference type="PROSITE" id="PS00723">
    <property type="entry name" value="POLYPRENYL_SYNTHASE_1"/>
    <property type="match status" value="1"/>
</dbReference>
<keyword evidence="5" id="KW-0460">Magnesium</keyword>
<evidence type="ECO:0000256" key="3">
    <source>
        <dbReference type="ARBA" id="ARBA00022679"/>
    </source>
</evidence>
<organism evidence="7 8">
    <name type="scientific">Ligilactobacillus pabuli</name>
    <dbReference type="NCBI Taxonomy" id="2886039"/>
    <lineage>
        <taxon>Bacteria</taxon>
        <taxon>Bacillati</taxon>
        <taxon>Bacillota</taxon>
        <taxon>Bacilli</taxon>
        <taxon>Lactobacillales</taxon>
        <taxon>Lactobacillaceae</taxon>
        <taxon>Ligilactobacillus</taxon>
    </lineage>
</organism>
<dbReference type="Pfam" id="PF00348">
    <property type="entry name" value="polyprenyl_synt"/>
    <property type="match status" value="1"/>
</dbReference>
<evidence type="ECO:0000256" key="4">
    <source>
        <dbReference type="ARBA" id="ARBA00022723"/>
    </source>
</evidence>
<dbReference type="InterPro" id="IPR000092">
    <property type="entry name" value="Polyprenyl_synt"/>
</dbReference>